<proteinExistence type="predicted"/>
<comment type="caution">
    <text evidence="1">The sequence shown here is derived from an EMBL/GenBank/DDBJ whole genome shotgun (WGS) entry which is preliminary data.</text>
</comment>
<dbReference type="EMBL" id="JABXWP010000047">
    <property type="protein sequence ID" value="NVO89722.1"/>
    <property type="molecule type" value="Genomic_DNA"/>
</dbReference>
<name>A0A7Y7QIH5_LACRH</name>
<dbReference type="Gene3D" id="1.20.5.340">
    <property type="match status" value="1"/>
</dbReference>
<dbReference type="AlphaFoldDB" id="A0A7Y7QIH5"/>
<evidence type="ECO:0000313" key="2">
    <source>
        <dbReference type="Proteomes" id="UP000542889"/>
    </source>
</evidence>
<dbReference type="RefSeq" id="WP_016373327.1">
    <property type="nucleotide sequence ID" value="NZ_JABXWP010000047.1"/>
</dbReference>
<evidence type="ECO:0000313" key="1">
    <source>
        <dbReference type="EMBL" id="NVO89722.1"/>
    </source>
</evidence>
<reference evidence="1 2" key="1">
    <citation type="submission" date="2020-06" db="EMBL/GenBank/DDBJ databases">
        <title>Lactobacillus rhamnosus QC,genome.</title>
        <authorList>
            <person name="Yi H."/>
            <person name="Jin M."/>
        </authorList>
    </citation>
    <scope>NUCLEOTIDE SEQUENCE [LARGE SCALE GENOMIC DNA]</scope>
    <source>
        <strain evidence="1 2">QC</strain>
    </source>
</reference>
<protein>
    <submittedName>
        <fullName evidence="1">Uncharacterized protein</fullName>
    </submittedName>
</protein>
<organism evidence="1 2">
    <name type="scientific">Lacticaseibacillus rhamnosus</name>
    <name type="common">Lactobacillus rhamnosus</name>
    <dbReference type="NCBI Taxonomy" id="47715"/>
    <lineage>
        <taxon>Bacteria</taxon>
        <taxon>Bacillati</taxon>
        <taxon>Bacillota</taxon>
        <taxon>Bacilli</taxon>
        <taxon>Lactobacillales</taxon>
        <taxon>Lactobacillaceae</taxon>
        <taxon>Lacticaseibacillus</taxon>
    </lineage>
</organism>
<accession>A0A7Y7QIH5</accession>
<gene>
    <name evidence="1" type="ORF">HWN39_14765</name>
</gene>
<dbReference type="Proteomes" id="UP000542889">
    <property type="component" value="Unassembled WGS sequence"/>
</dbReference>
<sequence length="139" mass="15972">MHKFFDSFRWYHSWRRLLTFTVIVTIILAFSSWLLPNGRIHSAIQIHQQEQAAVLQQAKQRLPALKTKVDQLAARQATLDQQYKAMLVPTDAVKQAVDALDDDAHALQDELNKQPDNLQGLDDLKSSVSNVLQWTQPRK</sequence>